<accession>A0A4V2SV44</accession>
<dbReference type="GO" id="GO:0030170">
    <property type="term" value="F:pyridoxal phosphate binding"/>
    <property type="evidence" value="ECO:0007669"/>
    <property type="project" value="TreeGrafter"/>
</dbReference>
<evidence type="ECO:0000256" key="4">
    <source>
        <dbReference type="RuleBase" id="RU004508"/>
    </source>
</evidence>
<proteinExistence type="inferred from homology"/>
<name>A0A4V2SV44_9PSEU</name>
<comment type="similarity">
    <text evidence="4">Belongs to the DegT/DnrJ/EryC1 family.</text>
</comment>
<protein>
    <submittedName>
        <fullName evidence="5">dTDP-4-amino-4,6-dideoxygalactose transaminase</fullName>
    </submittedName>
</protein>
<dbReference type="Pfam" id="PF01041">
    <property type="entry name" value="DegT_DnrJ_EryC1"/>
    <property type="match status" value="1"/>
</dbReference>
<dbReference type="InterPro" id="IPR015424">
    <property type="entry name" value="PyrdxlP-dep_Trfase"/>
</dbReference>
<keyword evidence="6" id="KW-1185">Reference proteome</keyword>
<comment type="cofactor">
    <cofactor evidence="1">
        <name>pyridoxal 5'-phosphate</name>
        <dbReference type="ChEBI" id="CHEBI:597326"/>
    </cofactor>
</comment>
<gene>
    <name evidence="5" type="ORF">EV191_1011028</name>
</gene>
<dbReference type="RefSeq" id="WP_424565424.1">
    <property type="nucleotide sequence ID" value="NZ_SLXQ01000001.1"/>
</dbReference>
<evidence type="ECO:0000313" key="6">
    <source>
        <dbReference type="Proteomes" id="UP000294911"/>
    </source>
</evidence>
<dbReference type="CDD" id="cd00616">
    <property type="entry name" value="AHBA_syn"/>
    <property type="match status" value="1"/>
</dbReference>
<dbReference type="GO" id="GO:0000271">
    <property type="term" value="P:polysaccharide biosynthetic process"/>
    <property type="evidence" value="ECO:0007669"/>
    <property type="project" value="TreeGrafter"/>
</dbReference>
<feature type="active site" description="Proton acceptor" evidence="2">
    <location>
        <position position="183"/>
    </location>
</feature>
<dbReference type="Gene3D" id="3.90.1150.10">
    <property type="entry name" value="Aspartate Aminotransferase, domain 1"/>
    <property type="match status" value="1"/>
</dbReference>
<evidence type="ECO:0000256" key="2">
    <source>
        <dbReference type="PIRSR" id="PIRSR000390-1"/>
    </source>
</evidence>
<dbReference type="PANTHER" id="PTHR30244">
    <property type="entry name" value="TRANSAMINASE"/>
    <property type="match status" value="1"/>
</dbReference>
<feature type="modified residue" description="N6-(pyridoxal phosphate)lysine" evidence="3">
    <location>
        <position position="183"/>
    </location>
</feature>
<dbReference type="PANTHER" id="PTHR30244:SF34">
    <property type="entry name" value="DTDP-4-AMINO-4,6-DIDEOXYGALACTOSE TRANSAMINASE"/>
    <property type="match status" value="1"/>
</dbReference>
<evidence type="ECO:0000313" key="5">
    <source>
        <dbReference type="EMBL" id="TCP57076.1"/>
    </source>
</evidence>
<sequence length="375" mass="39391">MSEVVLGQPTVGEAELAAVAEVFASGWLAGAGPTCQRFEQRFASVAGTAAALTTSSCGAALHLALLGLGVRPGDEVIVADFTFPATGHAVRWVGATPVFADVLPGTGTVDPAAVRAAITPRTTGIIAVDVAGLPADYAELRSIAEANGLFLVEDAACAAGASYRNASAGSLADVATFSFHGRKGITSGEGGAITSDDARFMARVRKLHSYGIEPAISREGAAELPIPSFAELGYNYRMSDVHAAIMTAQLDRLPDLLAARQRVAARYTSELADLAEVRTPQVPADRTHPWQSYLVLIEPAVSRDRVALGLRERGVQCNFGTYASHLQPVYGSAADCPVSADLFRRSLAIPMHANLTDDEVTKVVRTLHDVVHELS</sequence>
<reference evidence="5 6" key="1">
    <citation type="submission" date="2019-03" db="EMBL/GenBank/DDBJ databases">
        <title>Genomic Encyclopedia of Type Strains, Phase IV (KMG-IV): sequencing the most valuable type-strain genomes for metagenomic binning, comparative biology and taxonomic classification.</title>
        <authorList>
            <person name="Goeker M."/>
        </authorList>
    </citation>
    <scope>NUCLEOTIDE SEQUENCE [LARGE SCALE GENOMIC DNA]</scope>
    <source>
        <strain evidence="5 6">DSM 45765</strain>
    </source>
</reference>
<keyword evidence="3 4" id="KW-0663">Pyridoxal phosphate</keyword>
<dbReference type="Proteomes" id="UP000294911">
    <property type="component" value="Unassembled WGS sequence"/>
</dbReference>
<dbReference type="PIRSF" id="PIRSF000390">
    <property type="entry name" value="PLP_StrS"/>
    <property type="match status" value="1"/>
</dbReference>
<evidence type="ECO:0000256" key="3">
    <source>
        <dbReference type="PIRSR" id="PIRSR000390-2"/>
    </source>
</evidence>
<dbReference type="InterPro" id="IPR000653">
    <property type="entry name" value="DegT/StrS_aminotransferase"/>
</dbReference>
<organism evidence="5 6">
    <name type="scientific">Tamaricihabitans halophyticus</name>
    <dbReference type="NCBI Taxonomy" id="1262583"/>
    <lineage>
        <taxon>Bacteria</taxon>
        <taxon>Bacillati</taxon>
        <taxon>Actinomycetota</taxon>
        <taxon>Actinomycetes</taxon>
        <taxon>Pseudonocardiales</taxon>
        <taxon>Pseudonocardiaceae</taxon>
        <taxon>Tamaricihabitans</taxon>
    </lineage>
</organism>
<comment type="caution">
    <text evidence="5">The sequence shown here is derived from an EMBL/GenBank/DDBJ whole genome shotgun (WGS) entry which is preliminary data.</text>
</comment>
<evidence type="ECO:0000256" key="1">
    <source>
        <dbReference type="ARBA" id="ARBA00001933"/>
    </source>
</evidence>
<dbReference type="GO" id="GO:0008483">
    <property type="term" value="F:transaminase activity"/>
    <property type="evidence" value="ECO:0007669"/>
    <property type="project" value="TreeGrafter"/>
</dbReference>
<dbReference type="EMBL" id="SLXQ01000001">
    <property type="protein sequence ID" value="TCP57076.1"/>
    <property type="molecule type" value="Genomic_DNA"/>
</dbReference>
<dbReference type="SUPFAM" id="SSF53383">
    <property type="entry name" value="PLP-dependent transferases"/>
    <property type="match status" value="1"/>
</dbReference>
<dbReference type="Gene3D" id="3.40.640.10">
    <property type="entry name" value="Type I PLP-dependent aspartate aminotransferase-like (Major domain)"/>
    <property type="match status" value="1"/>
</dbReference>
<dbReference type="AlphaFoldDB" id="A0A4V2SV44"/>
<dbReference type="InterPro" id="IPR015421">
    <property type="entry name" value="PyrdxlP-dep_Trfase_major"/>
</dbReference>
<dbReference type="InterPro" id="IPR015422">
    <property type="entry name" value="PyrdxlP-dep_Trfase_small"/>
</dbReference>